<evidence type="ECO:0000313" key="2">
    <source>
        <dbReference type="Proteomes" id="UP001589698"/>
    </source>
</evidence>
<dbReference type="Proteomes" id="UP001589698">
    <property type="component" value="Unassembled WGS sequence"/>
</dbReference>
<comment type="caution">
    <text evidence="1">The sequence shown here is derived from an EMBL/GenBank/DDBJ whole genome shotgun (WGS) entry which is preliminary data.</text>
</comment>
<dbReference type="InterPro" id="IPR046342">
    <property type="entry name" value="CBS_dom_sf"/>
</dbReference>
<sequence length="140" mass="14750">MSQPRVADRMLAAPIVLAAADPLDEARRVLSSSHVHMVLVTESGRLGEALLGTLVRDDLPPDEAPGDGPALAHARLEGRTVDAGLDAEPVRAAMHAAGHRRYAVVDGDRLVGLLCLKRSGLGFCSDEGVASRRAARTRDA</sequence>
<name>A0ABV6DWH8_9ACTN</name>
<organism evidence="1 2">
    <name type="scientific">Nocardioides zeicaulis</name>
    <dbReference type="NCBI Taxonomy" id="1776857"/>
    <lineage>
        <taxon>Bacteria</taxon>
        <taxon>Bacillati</taxon>
        <taxon>Actinomycetota</taxon>
        <taxon>Actinomycetes</taxon>
        <taxon>Propionibacteriales</taxon>
        <taxon>Nocardioidaceae</taxon>
        <taxon>Nocardioides</taxon>
    </lineage>
</organism>
<dbReference type="Gene3D" id="3.10.580.10">
    <property type="entry name" value="CBS-domain"/>
    <property type="match status" value="1"/>
</dbReference>
<dbReference type="RefSeq" id="WP_378516784.1">
    <property type="nucleotide sequence ID" value="NZ_CBCSDI010000003.1"/>
</dbReference>
<reference evidence="1 2" key="1">
    <citation type="submission" date="2024-09" db="EMBL/GenBank/DDBJ databases">
        <authorList>
            <person name="Sun Q."/>
            <person name="Mori K."/>
        </authorList>
    </citation>
    <scope>NUCLEOTIDE SEQUENCE [LARGE SCALE GENOMIC DNA]</scope>
    <source>
        <strain evidence="1 2">CCM 8654</strain>
    </source>
</reference>
<evidence type="ECO:0008006" key="3">
    <source>
        <dbReference type="Google" id="ProtNLM"/>
    </source>
</evidence>
<proteinExistence type="predicted"/>
<dbReference type="SUPFAM" id="SSF54631">
    <property type="entry name" value="CBS-domain pair"/>
    <property type="match status" value="1"/>
</dbReference>
<protein>
    <recommendedName>
        <fullName evidence="3">CBS domain-containing protein</fullName>
    </recommendedName>
</protein>
<accession>A0ABV6DWH8</accession>
<dbReference type="EMBL" id="JBHLXH010000001">
    <property type="protein sequence ID" value="MFC0221075.1"/>
    <property type="molecule type" value="Genomic_DNA"/>
</dbReference>
<evidence type="ECO:0000313" key="1">
    <source>
        <dbReference type="EMBL" id="MFC0221075.1"/>
    </source>
</evidence>
<gene>
    <name evidence="1" type="ORF">ACFFJG_01175</name>
</gene>
<keyword evidence="2" id="KW-1185">Reference proteome</keyword>